<evidence type="ECO:0000313" key="3">
    <source>
        <dbReference type="EMBL" id="TXB60592.1"/>
    </source>
</evidence>
<sequence length="301" mass="32611">MAENLQVSFWAKKEGEHGVFRYLIGCIGVVVAYISGQIPYLMSHGSTGQSSNEALALILLPFAVAGALLLLVVRFVHQLPPLRMATARPRADQDRLAFGFWVWLGLLAVPDLLGWWLQPEAYRLTFRPEHLPGLLLVALTLLFVQTTTEEYFFRGYLMQGLAKAGNRPWAAVMGSALVFGLLHLGNPEAAQYGRGIMLLYYVGFGLALSALTVLDQGAELAAGVHAATNFYGAVFVSYEGSALSTASLAQAASLEPARMTALALVSGAIFLALAKRRYGLPGLKAAWQELSQPIETGKHNY</sequence>
<feature type="transmembrane region" description="Helical" evidence="1">
    <location>
        <begin position="257"/>
        <end position="274"/>
    </location>
</feature>
<dbReference type="InterPro" id="IPR003675">
    <property type="entry name" value="Rce1/LyrA-like_dom"/>
</dbReference>
<evidence type="ECO:0000313" key="4">
    <source>
        <dbReference type="Proteomes" id="UP000321580"/>
    </source>
</evidence>
<comment type="caution">
    <text evidence="3">The sequence shown here is derived from an EMBL/GenBank/DDBJ whole genome shotgun (WGS) entry which is preliminary data.</text>
</comment>
<evidence type="ECO:0000259" key="2">
    <source>
        <dbReference type="Pfam" id="PF02517"/>
    </source>
</evidence>
<reference evidence="3 4" key="1">
    <citation type="submission" date="2019-08" db="EMBL/GenBank/DDBJ databases">
        <title>Genome of Phaeodactylibacter luteus.</title>
        <authorList>
            <person name="Bowman J.P."/>
        </authorList>
    </citation>
    <scope>NUCLEOTIDE SEQUENCE [LARGE SCALE GENOMIC DNA]</scope>
    <source>
        <strain evidence="3 4">KCTC 42180</strain>
    </source>
</reference>
<dbReference type="PANTHER" id="PTHR39430:SF1">
    <property type="entry name" value="PROTEASE"/>
    <property type="match status" value="1"/>
</dbReference>
<dbReference type="OrthoDB" id="2806188at2"/>
<keyword evidence="1" id="KW-0812">Transmembrane</keyword>
<dbReference type="GO" id="GO:0006508">
    <property type="term" value="P:proteolysis"/>
    <property type="evidence" value="ECO:0007669"/>
    <property type="project" value="UniProtKB-KW"/>
</dbReference>
<feature type="transmembrane region" description="Helical" evidence="1">
    <location>
        <begin position="168"/>
        <end position="185"/>
    </location>
</feature>
<accession>A0A5C6RFL2</accession>
<dbReference type="GO" id="GO:0080120">
    <property type="term" value="P:CAAX-box protein maturation"/>
    <property type="evidence" value="ECO:0007669"/>
    <property type="project" value="UniProtKB-ARBA"/>
</dbReference>
<feature type="transmembrane region" description="Helical" evidence="1">
    <location>
        <begin position="96"/>
        <end position="117"/>
    </location>
</feature>
<feature type="transmembrane region" description="Helical" evidence="1">
    <location>
        <begin position="197"/>
        <end position="214"/>
    </location>
</feature>
<feature type="transmembrane region" description="Helical" evidence="1">
    <location>
        <begin position="20"/>
        <end position="42"/>
    </location>
</feature>
<proteinExistence type="predicted"/>
<evidence type="ECO:0000256" key="1">
    <source>
        <dbReference type="SAM" id="Phobius"/>
    </source>
</evidence>
<dbReference type="Proteomes" id="UP000321580">
    <property type="component" value="Unassembled WGS sequence"/>
</dbReference>
<keyword evidence="3" id="KW-0645">Protease</keyword>
<keyword evidence="4" id="KW-1185">Reference proteome</keyword>
<gene>
    <name evidence="3" type="ORF">FRY97_20310</name>
</gene>
<organism evidence="3 4">
    <name type="scientific">Phaeodactylibacter luteus</name>
    <dbReference type="NCBI Taxonomy" id="1564516"/>
    <lineage>
        <taxon>Bacteria</taxon>
        <taxon>Pseudomonadati</taxon>
        <taxon>Bacteroidota</taxon>
        <taxon>Saprospiria</taxon>
        <taxon>Saprospirales</taxon>
        <taxon>Haliscomenobacteraceae</taxon>
        <taxon>Phaeodactylibacter</taxon>
    </lineage>
</organism>
<dbReference type="GO" id="GO:0008237">
    <property type="term" value="F:metallopeptidase activity"/>
    <property type="evidence" value="ECO:0007669"/>
    <property type="project" value="UniProtKB-KW"/>
</dbReference>
<dbReference type="AlphaFoldDB" id="A0A5C6RFL2"/>
<name>A0A5C6RFL2_9BACT</name>
<dbReference type="GO" id="GO:0004175">
    <property type="term" value="F:endopeptidase activity"/>
    <property type="evidence" value="ECO:0007669"/>
    <property type="project" value="UniProtKB-ARBA"/>
</dbReference>
<keyword evidence="1" id="KW-1133">Transmembrane helix</keyword>
<feature type="transmembrane region" description="Helical" evidence="1">
    <location>
        <begin position="54"/>
        <end position="76"/>
    </location>
</feature>
<feature type="domain" description="CAAX prenyl protease 2/Lysostaphin resistance protein A-like" evidence="2">
    <location>
        <begin position="134"/>
        <end position="230"/>
    </location>
</feature>
<feature type="transmembrane region" description="Helical" evidence="1">
    <location>
        <begin position="129"/>
        <end position="148"/>
    </location>
</feature>
<dbReference type="Pfam" id="PF02517">
    <property type="entry name" value="Rce1-like"/>
    <property type="match status" value="1"/>
</dbReference>
<protein>
    <submittedName>
        <fullName evidence="3">CPBP family intramembrane metalloprotease</fullName>
    </submittedName>
</protein>
<dbReference type="EMBL" id="VOOR01000074">
    <property type="protein sequence ID" value="TXB60592.1"/>
    <property type="molecule type" value="Genomic_DNA"/>
</dbReference>
<keyword evidence="3" id="KW-0378">Hydrolase</keyword>
<keyword evidence="1" id="KW-0472">Membrane</keyword>
<keyword evidence="3" id="KW-0482">Metalloprotease</keyword>
<dbReference type="RefSeq" id="WP_147169458.1">
    <property type="nucleotide sequence ID" value="NZ_VOOR01000074.1"/>
</dbReference>
<dbReference type="PANTHER" id="PTHR39430">
    <property type="entry name" value="MEMBRANE-ASSOCIATED PROTEASE-RELATED"/>
    <property type="match status" value="1"/>
</dbReference>